<evidence type="ECO:0000256" key="3">
    <source>
        <dbReference type="ARBA" id="ARBA00022801"/>
    </source>
</evidence>
<keyword evidence="2" id="KW-0645">Protease</keyword>
<dbReference type="GO" id="GO:0008236">
    <property type="term" value="F:serine-type peptidase activity"/>
    <property type="evidence" value="ECO:0007669"/>
    <property type="project" value="UniProtKB-KW"/>
</dbReference>
<evidence type="ECO:0000256" key="2">
    <source>
        <dbReference type="ARBA" id="ARBA00022670"/>
    </source>
</evidence>
<evidence type="ECO:0000313" key="9">
    <source>
        <dbReference type="Proteomes" id="UP001432292"/>
    </source>
</evidence>
<protein>
    <submittedName>
        <fullName evidence="7">Peptidase E</fullName>
    </submittedName>
    <submittedName>
        <fullName evidence="6">Putative peptidase YgaJ</fullName>
    </submittedName>
</protein>
<evidence type="ECO:0000313" key="6">
    <source>
        <dbReference type="EMBL" id="GFE09116.1"/>
    </source>
</evidence>
<dbReference type="Proteomes" id="UP001432292">
    <property type="component" value="Chromosome"/>
</dbReference>
<dbReference type="InterPro" id="IPR005320">
    <property type="entry name" value="Peptidase_S51"/>
</dbReference>
<evidence type="ECO:0000313" key="8">
    <source>
        <dbReference type="Proteomes" id="UP000435837"/>
    </source>
</evidence>
<sequence>MTGTPTIALLGGGFSDDPDTLLDDYVLERAGRTRPKVCFLPTASGDAPGYIEAFHTAFAPRACEKSHLELFRRTVTDLRPFVLSQDIVYVGGGNTANMLAVWRVHGLDAILREAYEAGVVLCGISAGACCWFESAYSDSFGPPVPLADGLGLLPGSLCPHYDSEPERRPGYRAAVNARALPGGWAVDDGAAGLFADGRLVDVVTRTPGATLRRVDIGEDGSVGEVAQAARTLGRQRRAPGQPARRQLRSRSRD</sequence>
<evidence type="ECO:0000256" key="1">
    <source>
        <dbReference type="ARBA" id="ARBA00006534"/>
    </source>
</evidence>
<feature type="region of interest" description="Disordered" evidence="5">
    <location>
        <begin position="229"/>
        <end position="253"/>
    </location>
</feature>
<dbReference type="InterPro" id="IPR029062">
    <property type="entry name" value="Class_I_gatase-like"/>
</dbReference>
<comment type="similarity">
    <text evidence="1">Belongs to the peptidase S51 family.</text>
</comment>
<dbReference type="PANTHER" id="PTHR20842:SF0">
    <property type="entry name" value="ALPHA-ASPARTYL DIPEPTIDASE"/>
    <property type="match status" value="1"/>
</dbReference>
<accession>A0A640SF90</accession>
<organism evidence="6 8">
    <name type="scientific">Streptomyces caniferus</name>
    <dbReference type="NCBI Taxonomy" id="285557"/>
    <lineage>
        <taxon>Bacteria</taxon>
        <taxon>Bacillati</taxon>
        <taxon>Actinomycetota</taxon>
        <taxon>Actinomycetes</taxon>
        <taxon>Kitasatosporales</taxon>
        <taxon>Streptomycetaceae</taxon>
        <taxon>Streptomyces</taxon>
    </lineage>
</organism>
<dbReference type="GO" id="GO:0006508">
    <property type="term" value="P:proteolysis"/>
    <property type="evidence" value="ECO:0007669"/>
    <property type="project" value="UniProtKB-KW"/>
</dbReference>
<name>A0A640SF90_9ACTN</name>
<keyword evidence="9" id="KW-1185">Reference proteome</keyword>
<dbReference type="SUPFAM" id="SSF52317">
    <property type="entry name" value="Class I glutamine amidotransferase-like"/>
    <property type="match status" value="1"/>
</dbReference>
<dbReference type="PANTHER" id="PTHR20842">
    <property type="entry name" value="PROTEASE S51 ALPHA-ASPARTYL DIPEPTIDASE"/>
    <property type="match status" value="1"/>
</dbReference>
<dbReference type="EMBL" id="BLIN01000005">
    <property type="protein sequence ID" value="GFE09116.1"/>
    <property type="molecule type" value="Genomic_DNA"/>
</dbReference>
<dbReference type="OrthoDB" id="9778515at2"/>
<reference evidence="7" key="2">
    <citation type="submission" date="2022-10" db="EMBL/GenBank/DDBJ databases">
        <title>The complete genomes of actinobacterial strains from the NBC collection.</title>
        <authorList>
            <person name="Joergensen T.S."/>
            <person name="Alvarez Arevalo M."/>
            <person name="Sterndorff E.B."/>
            <person name="Faurdal D."/>
            <person name="Vuksanovic O."/>
            <person name="Mourched A.-S."/>
            <person name="Charusanti P."/>
            <person name="Shaw S."/>
            <person name="Blin K."/>
            <person name="Weber T."/>
        </authorList>
    </citation>
    <scope>NUCLEOTIDE SEQUENCE</scope>
    <source>
        <strain evidence="7">NBC_01256</strain>
    </source>
</reference>
<dbReference type="CDD" id="cd03146">
    <property type="entry name" value="GAT1_Peptidase_E"/>
    <property type="match status" value="1"/>
</dbReference>
<proteinExistence type="inferred from homology"/>
<dbReference type="RefSeq" id="WP_159480228.1">
    <property type="nucleotide sequence ID" value="NZ_BAAATH010000011.1"/>
</dbReference>
<keyword evidence="4" id="KW-0720">Serine protease</keyword>
<evidence type="ECO:0000256" key="5">
    <source>
        <dbReference type="SAM" id="MobiDB-lite"/>
    </source>
</evidence>
<dbReference type="EMBL" id="CP108473">
    <property type="protein sequence ID" value="WUS26112.1"/>
    <property type="molecule type" value="Genomic_DNA"/>
</dbReference>
<evidence type="ECO:0000313" key="7">
    <source>
        <dbReference type="EMBL" id="WUS26112.1"/>
    </source>
</evidence>
<dbReference type="Pfam" id="PF03575">
    <property type="entry name" value="Peptidase_S51"/>
    <property type="match status" value="1"/>
</dbReference>
<keyword evidence="3" id="KW-0378">Hydrolase</keyword>
<evidence type="ECO:0000256" key="4">
    <source>
        <dbReference type="ARBA" id="ARBA00022825"/>
    </source>
</evidence>
<dbReference type="AlphaFoldDB" id="A0A640SF90"/>
<dbReference type="Proteomes" id="UP000435837">
    <property type="component" value="Unassembled WGS sequence"/>
</dbReference>
<dbReference type="Gene3D" id="3.40.50.880">
    <property type="match status" value="1"/>
</dbReference>
<reference evidence="6 8" key="1">
    <citation type="submission" date="2019-12" db="EMBL/GenBank/DDBJ databases">
        <title>Whole genome shotgun sequence of Streptomyces caniferus NBRC 15389.</title>
        <authorList>
            <person name="Ichikawa N."/>
            <person name="Kimura A."/>
            <person name="Kitahashi Y."/>
            <person name="Komaki H."/>
            <person name="Tamura T."/>
        </authorList>
    </citation>
    <scope>NUCLEOTIDE SEQUENCE [LARGE SCALE GENOMIC DNA]</scope>
    <source>
        <strain evidence="6 8">NBRC 15389</strain>
    </source>
</reference>
<gene>
    <name evidence="6" type="primary">ygaJ</name>
    <name evidence="7" type="ORF">OG727_29635</name>
    <name evidence="6" type="ORF">Scani_53840</name>
</gene>